<dbReference type="Proteomes" id="UP001219518">
    <property type="component" value="Unassembled WGS sequence"/>
</dbReference>
<dbReference type="InterPro" id="IPR051567">
    <property type="entry name" value="Unconventional_Myosin_ATPase"/>
</dbReference>
<dbReference type="GO" id="GO:0005737">
    <property type="term" value="C:cytoplasm"/>
    <property type="evidence" value="ECO:0007669"/>
    <property type="project" value="UniProtKB-SubCell"/>
</dbReference>
<feature type="compositionally biased region" description="Polar residues" evidence="12">
    <location>
        <begin position="1591"/>
        <end position="1637"/>
    </location>
</feature>
<dbReference type="PANTHER" id="PTHR22692:SF26">
    <property type="entry name" value="SH3 DOMAIN-CONTAINING PROTEIN"/>
    <property type="match status" value="1"/>
</dbReference>
<evidence type="ECO:0000256" key="6">
    <source>
        <dbReference type="ARBA" id="ARBA00023054"/>
    </source>
</evidence>
<keyword evidence="17" id="KW-1185">Reference proteome</keyword>
<name>A0AAE1GUV6_9NEOP</name>
<feature type="compositionally biased region" description="Pro residues" evidence="12">
    <location>
        <begin position="1657"/>
        <end position="1669"/>
    </location>
</feature>
<keyword evidence="2 9" id="KW-0728">SH3 domain</keyword>
<dbReference type="Pfam" id="PF00063">
    <property type="entry name" value="Myosin_head"/>
    <property type="match status" value="1"/>
</dbReference>
<gene>
    <name evidence="16" type="ORF">KUF71_019459</name>
</gene>
<feature type="compositionally biased region" description="Polar residues" evidence="12">
    <location>
        <begin position="1544"/>
        <end position="1557"/>
    </location>
</feature>
<dbReference type="PROSITE" id="PS50096">
    <property type="entry name" value="IQ"/>
    <property type="match status" value="3"/>
</dbReference>
<dbReference type="InterPro" id="IPR027417">
    <property type="entry name" value="P-loop_NTPase"/>
</dbReference>
<feature type="region of interest" description="Disordered" evidence="12">
    <location>
        <begin position="1903"/>
        <end position="2011"/>
    </location>
</feature>
<keyword evidence="5" id="KW-0067">ATP-binding</keyword>
<feature type="compositionally biased region" description="Pro residues" evidence="12">
    <location>
        <begin position="961"/>
        <end position="981"/>
    </location>
</feature>
<dbReference type="InterPro" id="IPR000048">
    <property type="entry name" value="IQ_motif_EF-hand-BS"/>
</dbReference>
<evidence type="ECO:0000259" key="15">
    <source>
        <dbReference type="PROSITE" id="PS51456"/>
    </source>
</evidence>
<evidence type="ECO:0000256" key="4">
    <source>
        <dbReference type="ARBA" id="ARBA00022741"/>
    </source>
</evidence>
<dbReference type="SMART" id="SM00326">
    <property type="entry name" value="SH3"/>
    <property type="match status" value="1"/>
</dbReference>
<feature type="compositionally biased region" description="Pro residues" evidence="12">
    <location>
        <begin position="1958"/>
        <end position="1969"/>
    </location>
</feature>
<evidence type="ECO:0000256" key="12">
    <source>
        <dbReference type="SAM" id="MobiDB-lite"/>
    </source>
</evidence>
<feature type="compositionally biased region" description="Basic and acidic residues" evidence="12">
    <location>
        <begin position="1972"/>
        <end position="1982"/>
    </location>
</feature>
<keyword evidence="8" id="KW-0505">Motor protein</keyword>
<dbReference type="Gene3D" id="6.20.240.20">
    <property type="match status" value="1"/>
</dbReference>
<dbReference type="GO" id="GO:0016459">
    <property type="term" value="C:myosin complex"/>
    <property type="evidence" value="ECO:0007669"/>
    <property type="project" value="UniProtKB-KW"/>
</dbReference>
<reference evidence="16" key="2">
    <citation type="journal article" date="2023" name="BMC Genomics">
        <title>Pest status, molecular evolution, and epigenetic factors derived from the genome assembly of Frankliniella fusca, a thysanopteran phytovirus vector.</title>
        <authorList>
            <person name="Catto M.A."/>
            <person name="Labadie P.E."/>
            <person name="Jacobson A.L."/>
            <person name="Kennedy G.G."/>
            <person name="Srinivasan R."/>
            <person name="Hunt B.G."/>
        </authorList>
    </citation>
    <scope>NUCLEOTIDE SEQUENCE</scope>
    <source>
        <strain evidence="16">PL_HMW_Pooled</strain>
    </source>
</reference>
<keyword evidence="6 11" id="KW-0175">Coiled coil</keyword>
<evidence type="ECO:0000313" key="17">
    <source>
        <dbReference type="Proteomes" id="UP001219518"/>
    </source>
</evidence>
<evidence type="ECO:0000256" key="7">
    <source>
        <dbReference type="ARBA" id="ARBA00023123"/>
    </source>
</evidence>
<dbReference type="Gene3D" id="1.25.40.530">
    <property type="entry name" value="MyTH4 domain"/>
    <property type="match status" value="2"/>
</dbReference>
<evidence type="ECO:0000313" key="16">
    <source>
        <dbReference type="EMBL" id="KAK3909404.1"/>
    </source>
</evidence>
<comment type="caution">
    <text evidence="16">The sequence shown here is derived from an EMBL/GenBank/DDBJ whole genome shotgun (WGS) entry which is preliminary data.</text>
</comment>
<dbReference type="Gene3D" id="3.40.850.10">
    <property type="entry name" value="Kinesin motor domain"/>
    <property type="match status" value="1"/>
</dbReference>
<keyword evidence="10" id="KW-0009">Actin-binding</keyword>
<dbReference type="InterPro" id="IPR036961">
    <property type="entry name" value="Kinesin_motor_dom_sf"/>
</dbReference>
<dbReference type="InterPro" id="IPR036028">
    <property type="entry name" value="SH3-like_dom_sf"/>
</dbReference>
<evidence type="ECO:0000256" key="8">
    <source>
        <dbReference type="ARBA" id="ARBA00023175"/>
    </source>
</evidence>
<dbReference type="InterPro" id="IPR038185">
    <property type="entry name" value="MyTH4_dom_sf"/>
</dbReference>
<feature type="region of interest" description="Disordered" evidence="12">
    <location>
        <begin position="1467"/>
        <end position="1499"/>
    </location>
</feature>
<feature type="region of interest" description="Disordered" evidence="12">
    <location>
        <begin position="1324"/>
        <end position="1367"/>
    </location>
</feature>
<dbReference type="Pfam" id="PF26570">
    <property type="entry name" value="MYO15"/>
    <property type="match status" value="1"/>
</dbReference>
<feature type="region of interest" description="Disordered" evidence="12">
    <location>
        <begin position="1542"/>
        <end position="1682"/>
    </location>
</feature>
<dbReference type="GO" id="GO:0005524">
    <property type="term" value="F:ATP binding"/>
    <property type="evidence" value="ECO:0007669"/>
    <property type="project" value="UniProtKB-KW"/>
</dbReference>
<dbReference type="FunFam" id="1.20.58.530:FF:000005">
    <property type="entry name" value="unconventional myosin-IXa isoform X1"/>
    <property type="match status" value="1"/>
</dbReference>
<comment type="subcellular location">
    <subcellularLocation>
        <location evidence="1">Cytoplasm</location>
    </subcellularLocation>
</comment>
<dbReference type="Gene3D" id="3.10.20.90">
    <property type="entry name" value="Phosphatidylinositol 3-kinase Catalytic Subunit, Chain A, domain 1"/>
    <property type="match status" value="1"/>
</dbReference>
<evidence type="ECO:0000256" key="9">
    <source>
        <dbReference type="PROSITE-ProRule" id="PRU00192"/>
    </source>
</evidence>
<keyword evidence="7 10" id="KW-0518">Myosin</keyword>
<feature type="compositionally biased region" description="Polar residues" evidence="12">
    <location>
        <begin position="1941"/>
        <end position="1955"/>
    </location>
</feature>
<dbReference type="Gene3D" id="1.20.120.720">
    <property type="entry name" value="Myosin VI head, motor domain, U50 subdomain"/>
    <property type="match status" value="1"/>
</dbReference>
<dbReference type="Gene3D" id="2.30.29.30">
    <property type="entry name" value="Pleckstrin-homology domain (PH domain)/Phosphotyrosine-binding domain (PTB)"/>
    <property type="match status" value="1"/>
</dbReference>
<feature type="region of interest" description="Disordered" evidence="12">
    <location>
        <begin position="1070"/>
        <end position="1097"/>
    </location>
</feature>
<feature type="region of interest" description="Disordered" evidence="12">
    <location>
        <begin position="1240"/>
        <end position="1287"/>
    </location>
</feature>
<feature type="compositionally biased region" description="Polar residues" evidence="12">
    <location>
        <begin position="1747"/>
        <end position="1765"/>
    </location>
</feature>
<dbReference type="InterPro" id="IPR059004">
    <property type="entry name" value="MYO15"/>
</dbReference>
<dbReference type="InterPro" id="IPR001452">
    <property type="entry name" value="SH3_domain"/>
</dbReference>
<dbReference type="InterPro" id="IPR011993">
    <property type="entry name" value="PH-like_dom_sf"/>
</dbReference>
<dbReference type="Pfam" id="PF00784">
    <property type="entry name" value="MyTH4"/>
    <property type="match status" value="1"/>
</dbReference>
<feature type="compositionally biased region" description="Acidic residues" evidence="12">
    <location>
        <begin position="1736"/>
        <end position="1745"/>
    </location>
</feature>
<accession>A0AAE1GUV6</accession>
<dbReference type="InterPro" id="IPR001609">
    <property type="entry name" value="Myosin_head_motor_dom-like"/>
</dbReference>
<dbReference type="Pfam" id="PF00612">
    <property type="entry name" value="IQ"/>
    <property type="match status" value="2"/>
</dbReference>
<feature type="domain" description="Myosin motor" evidence="15">
    <location>
        <begin position="1"/>
        <end position="501"/>
    </location>
</feature>
<feature type="compositionally biased region" description="Low complexity" evidence="12">
    <location>
        <begin position="946"/>
        <end position="955"/>
    </location>
</feature>
<feature type="region of interest" description="Disordered" evidence="12">
    <location>
        <begin position="1020"/>
        <end position="1055"/>
    </location>
</feature>
<dbReference type="Gene3D" id="2.30.30.40">
    <property type="entry name" value="SH3 Domains"/>
    <property type="match status" value="1"/>
</dbReference>
<dbReference type="FunFam" id="3.40.850.10:FF:000008">
    <property type="entry name" value="Putative unconventional myosin-IXa"/>
    <property type="match status" value="1"/>
</dbReference>
<feature type="region of interest" description="Disordered" evidence="12">
    <location>
        <begin position="927"/>
        <end position="994"/>
    </location>
</feature>
<feature type="coiled-coil region" evidence="11">
    <location>
        <begin position="556"/>
        <end position="603"/>
    </location>
</feature>
<protein>
    <submittedName>
        <fullName evidence="16">Unconventional myosin-XV</fullName>
    </submittedName>
</protein>
<keyword evidence="3" id="KW-0963">Cytoplasm</keyword>
<dbReference type="PRINTS" id="PR00193">
    <property type="entry name" value="MYOSINHEAVY"/>
</dbReference>
<feature type="compositionally biased region" description="Basic and acidic residues" evidence="12">
    <location>
        <begin position="1766"/>
        <end position="1775"/>
    </location>
</feature>
<sequence length="2334" mass="259788">MQCEELTGPKGVFTWERLRRAVAEQPKAYHFWRQATKSCSQGTPRFYSAGVPAGETLTDLISSLPCAVLHLGNVYFHRKQLKHGTEGVEIGSDAEIRWTGHLLQLNVDGIKRALTTKTTEARNERLLTPLSIDQALDARDAFAKALYSALFSWLVQRINSIVFKGTKRTAAISILDIFGFEDFKENSFEQLCINYANENLQFYFNKHIFKLEQQEYARDKIDWQTITYNDNMPVINLIAKKPVGILHLLDDESNFPKASDLSFLEKCHYNHALDELYSRPRMSSLEFGVRHYAGQVWYNVEGFLDKNRDTLRPDVVELLIASKVTMLSRMFQSVRSHHETAKTINKANGRFVTMKPRTPTVAARFHDSLQQLLESMTKCNPWFVRCIKPNNDKAPMKLDMPIVLEQLRYTGMLETIRIRKTGYPIRLKFGHFVERYRYLLRPRGCSLPRGAPFRELCRAILDQAEQQAPGHGHGQGQDYQLGTTRVFMRENLERRLEKERADILRAAAVTVQRHVRGYLARRRYRACKRSAVRLQAAVRGYAARKRYRAVRAGVVRAQANFRAKRQRRRYLELKEELKRRSEVEKVARERAKAKAQREEQERTSRAVAGVNHLEIPAELAFIFSKLDDWQPIHTERNLVKVVGGVPPRPDRYFLPSDIDYHAFTKFTNVYFKSHLWGMKREPIKTPFLAKSKDIDYQDSLAIFKLILRFMNDNNLNGKKEIALGDYIVNKGIVNEKLRDEILCQLCNQTWKNEKDANNERGWLLLANCLSCFPPSHTLHKFLLKYVSDHGWDGYKAVCQRKLVQTQCARAGHGPGGHTPSRTYPPCQLEWRANRKRVNMALPVHFADGEQRVTAVESWTTSEELASLVVRERGIAECSGWSVSLATSGNELGLEPGVKDSAGYDYVLDLVSEMELAPAFPACRNSFLSSPDKPKRTSSSGASKVLATPAGPVAVEVEVDEPPLPSPTRRPGVPPPEPPVPKQPVSIAGPRSWTAGHKPPCHFDLTVSSQAARKPSRELLVESKKPHASPVNGVGLGHGHASGPGRVRSQSRDHTAEIGLSRKSALNDRYFEDKPGRSRSLDNLLESEMAPPRKLESLGLSQSRLNDRYHSMEKMPHALGSPMGGSPNGVGPAAVVPEPPLMRLSAVSNKEYMTKAEAMLEDNLESVSQRGRDSPRKYSLSSKPDPALELLELPGRGGHPHLLDFDYPDIASQASQACRSEDDKGSYIRGHPRFIKSHYAGKRAAPGSHSSRAYIEGRNSEKSEYGAKSSALSDTSEAPSLASHVRRVRVPSQASDVDQFLDDLFMPVLDGNLDELSDARSLAASIKGGGQTPAGGPSRRISTQSSASRHSDADDEVATLTGSTATAPSQSVDDYISDLFQPIFVNESLRRLTRADTLAVAIKGGGQGLGGIETRQTATQSQSTAAFGFTPIGNVSSSSPMMPGLMTGMISPPPLLMPGVPSMPMFSPQGLTGLTLPDSAPGSGAGSGQQPNSLLSDPGHPALVAYQQSLQRAFLQSAMAQNIQIQQQLLAQNQALQTLLQTQANSPNTSGQSGQTPVSFREPENGDLWSTEKQQNSISSPGPPLPPKARSTPIQPVLTTVTRAQVHRSQSPTHSSTPRKASLTRSPSNPHTAFTSVLSELRSRKSSVDSNQSNSRGIPPPPPPPMPPPPEHIDPSETRPFLDPYGRAKTVRIGKWRWPPPQDNGETADSFLHFKLRQQQRKVSPQKSSHEASENGEGVEWEEFDMDSSPTSLEPPRKSSSTSNLSNKRDVADKNKSNIVRSNLDLHSASSPSSVGKLRISSEMRSKLELVTANHSLRSTTKTEKPALSLLNNMQPNGHGHGQQRTVSKLEDNRKLLLEQQLAGRWGSIDSVDAVRKPPQEERADVQPTSIVRSQVERMEKPINATPHSANASMTGWRPAPPPPPIVPHYNGEASPAANHHTPASRTSSFYSQSNTPGIPQPRSPPPPIQPVRQHDNGQRDLFGRSGSPAGRGGSPAGRDHRRASVSTHHTDVMERIEIEESSEFLQPVDSSPPMMLDRRDLDRSVETTKTKLFGPSSAAYFTYNRVAWRLNVKKEVFSPNEALSTPLALQLVFCQVVQDTLSPNCIRIGREERANMRKMLDNYGVTLNNLQSAHHKNTIKKNVVDMAKQWNIYFSRIFPVSGGHQNPDVQFLAISHSGVRLVRKEKSVPHDYLQVLDTFTFDEIAEVTMPKTSSVQFMLSAGGRVLLYTHRANQVQTMLHRFILEACKGGQEYVRGVQDHVSRDQSLLNFRKGDVIRLVNRDHHLQKGWLYGSLNGRTGLFPCEFVEAMARNQHGQSFINIGLAIVSYRYKVQI</sequence>
<feature type="domain" description="MyTH4" evidence="14">
    <location>
        <begin position="678"/>
        <end position="834"/>
    </location>
</feature>
<dbReference type="InterPro" id="IPR000857">
    <property type="entry name" value="MyTH4_dom"/>
</dbReference>
<dbReference type="PROSITE" id="PS51456">
    <property type="entry name" value="MYOSIN_MOTOR"/>
    <property type="match status" value="1"/>
</dbReference>
<dbReference type="GO" id="GO:0003779">
    <property type="term" value="F:actin binding"/>
    <property type="evidence" value="ECO:0007669"/>
    <property type="project" value="UniProtKB-KW"/>
</dbReference>
<feature type="domain" description="SH3" evidence="13">
    <location>
        <begin position="2249"/>
        <end position="2311"/>
    </location>
</feature>
<keyword evidence="4" id="KW-0547">Nucleotide-binding</keyword>
<evidence type="ECO:0000256" key="10">
    <source>
        <dbReference type="PROSITE-ProRule" id="PRU00782"/>
    </source>
</evidence>
<evidence type="ECO:0000256" key="5">
    <source>
        <dbReference type="ARBA" id="ARBA00022840"/>
    </source>
</evidence>
<proteinExistence type="inferred from homology"/>
<dbReference type="SUPFAM" id="SSF50044">
    <property type="entry name" value="SH3-domain"/>
    <property type="match status" value="1"/>
</dbReference>
<comment type="similarity">
    <text evidence="10">Belongs to the TRAFAC class myosin-kinesin ATPase superfamily. Myosin family.</text>
</comment>
<dbReference type="GO" id="GO:0003774">
    <property type="term" value="F:cytoskeletal motor activity"/>
    <property type="evidence" value="ECO:0007669"/>
    <property type="project" value="InterPro"/>
</dbReference>
<evidence type="ECO:0000256" key="11">
    <source>
        <dbReference type="SAM" id="Coils"/>
    </source>
</evidence>
<dbReference type="PROSITE" id="PS51016">
    <property type="entry name" value="MYTH4"/>
    <property type="match status" value="1"/>
</dbReference>
<comment type="caution">
    <text evidence="10">Lacks conserved residue(s) required for the propagation of feature annotation.</text>
</comment>
<dbReference type="Gene3D" id="1.20.5.190">
    <property type="match status" value="1"/>
</dbReference>
<evidence type="ECO:0000259" key="13">
    <source>
        <dbReference type="PROSITE" id="PS50002"/>
    </source>
</evidence>
<evidence type="ECO:0000259" key="14">
    <source>
        <dbReference type="PROSITE" id="PS51016"/>
    </source>
</evidence>
<feature type="region of interest" description="Actin-binding" evidence="10">
    <location>
        <begin position="369"/>
        <end position="391"/>
    </location>
</feature>
<dbReference type="SMART" id="SM00015">
    <property type="entry name" value="IQ"/>
    <property type="match status" value="3"/>
</dbReference>
<evidence type="ECO:0000256" key="2">
    <source>
        <dbReference type="ARBA" id="ARBA00022443"/>
    </source>
</evidence>
<feature type="compositionally biased region" description="Polar residues" evidence="12">
    <location>
        <begin position="1570"/>
        <end position="1579"/>
    </location>
</feature>
<dbReference type="PANTHER" id="PTHR22692">
    <property type="entry name" value="MYOSIN VII, XV"/>
    <property type="match status" value="1"/>
</dbReference>
<reference evidence="16" key="1">
    <citation type="submission" date="2021-07" db="EMBL/GenBank/DDBJ databases">
        <authorList>
            <person name="Catto M.A."/>
            <person name="Jacobson A."/>
            <person name="Kennedy G."/>
            <person name="Labadie P."/>
            <person name="Hunt B.G."/>
            <person name="Srinivasan R."/>
        </authorList>
    </citation>
    <scope>NUCLEOTIDE SEQUENCE</scope>
    <source>
        <strain evidence="16">PL_HMW_Pooled</strain>
        <tissue evidence="16">Head</tissue>
    </source>
</reference>
<dbReference type="Pfam" id="PF14604">
    <property type="entry name" value="SH3_9"/>
    <property type="match status" value="1"/>
</dbReference>
<dbReference type="PROSITE" id="PS50002">
    <property type="entry name" value="SH3"/>
    <property type="match status" value="1"/>
</dbReference>
<dbReference type="SUPFAM" id="SSF52540">
    <property type="entry name" value="P-loop containing nucleoside triphosphate hydrolases"/>
    <property type="match status" value="1"/>
</dbReference>
<dbReference type="SMART" id="SM00139">
    <property type="entry name" value="MyTH4"/>
    <property type="match status" value="1"/>
</dbReference>
<feature type="compositionally biased region" description="Basic and acidic residues" evidence="12">
    <location>
        <begin position="1070"/>
        <end position="1079"/>
    </location>
</feature>
<evidence type="ECO:0000256" key="3">
    <source>
        <dbReference type="ARBA" id="ARBA00022490"/>
    </source>
</evidence>
<dbReference type="Gene3D" id="1.20.58.530">
    <property type="match status" value="1"/>
</dbReference>
<dbReference type="SMART" id="SM00242">
    <property type="entry name" value="MYSc"/>
    <property type="match status" value="1"/>
</dbReference>
<evidence type="ECO:0000256" key="1">
    <source>
        <dbReference type="ARBA" id="ARBA00004496"/>
    </source>
</evidence>
<organism evidence="16 17">
    <name type="scientific">Frankliniella fusca</name>
    <dbReference type="NCBI Taxonomy" id="407009"/>
    <lineage>
        <taxon>Eukaryota</taxon>
        <taxon>Metazoa</taxon>
        <taxon>Ecdysozoa</taxon>
        <taxon>Arthropoda</taxon>
        <taxon>Hexapoda</taxon>
        <taxon>Insecta</taxon>
        <taxon>Pterygota</taxon>
        <taxon>Neoptera</taxon>
        <taxon>Paraneoptera</taxon>
        <taxon>Thysanoptera</taxon>
        <taxon>Terebrantia</taxon>
        <taxon>Thripoidea</taxon>
        <taxon>Thripidae</taxon>
        <taxon>Frankliniella</taxon>
    </lineage>
</organism>
<feature type="region of interest" description="Disordered" evidence="12">
    <location>
        <begin position="1717"/>
        <end position="1775"/>
    </location>
</feature>
<dbReference type="EMBL" id="JAHWGI010000100">
    <property type="protein sequence ID" value="KAK3909404.1"/>
    <property type="molecule type" value="Genomic_DNA"/>
</dbReference>